<sequence length="499" mass="53389">MRRPSGPSPHADPGYAALKVRIIARTGHHYYADKDDLLFDRLRRRFKACNVADAAAYDARLDDGAGEWAALEAEITIGETFFFRYAEQFAALRETILPGLVAARGTERTLRVWSAGCSTGAEPYSVAILLHQLLGPALPDWRVSVVGTDISIAALATARAAEFGRWALRTLPVEERVRYFHRVPASPGATREGGYALRPEFRRMVRFERQNLMSLLDGSMPEGFDGFDLILCRNVLIYFSAETVAGIVRALGRRLRPGGWLLIGHAEPHPAFAGWLEAVNLPGTVAYRRPPESAPAPQPETRGEPPPSSPLVEASSFEFRPAADMLLEASGASAVAEIVRPAPSAKAAAPIDPAPAVVMTPDLVAEDVALAVRALADAGDTGAAWRLLRDALAVRPTDPALRLYEGLLALGFGREAEAERAFRGALYLDRGYVMAHYHLGLLLGSLGRTADARRALDNAVALSQALPPDAPLPEGDGACAGEIALSAAAIRDGIGTGAA</sequence>
<dbReference type="InterPro" id="IPR011990">
    <property type="entry name" value="TPR-like_helical_dom_sf"/>
</dbReference>
<comment type="caution">
    <text evidence="6">The sequence shown here is derived from an EMBL/GenBank/DDBJ whole genome shotgun (WGS) entry which is preliminary data.</text>
</comment>
<proteinExistence type="predicted"/>
<evidence type="ECO:0000313" key="6">
    <source>
        <dbReference type="EMBL" id="GJD44742.1"/>
    </source>
</evidence>
<dbReference type="Pfam" id="PF01739">
    <property type="entry name" value="CheR"/>
    <property type="match status" value="1"/>
</dbReference>
<evidence type="ECO:0000256" key="1">
    <source>
        <dbReference type="ARBA" id="ARBA00022603"/>
    </source>
</evidence>
<dbReference type="SUPFAM" id="SSF47757">
    <property type="entry name" value="Chemotaxis receptor methyltransferase CheR, N-terminal domain"/>
    <property type="match status" value="1"/>
</dbReference>
<dbReference type="PRINTS" id="PR00996">
    <property type="entry name" value="CHERMTFRASE"/>
</dbReference>
<evidence type="ECO:0000256" key="3">
    <source>
        <dbReference type="ARBA" id="ARBA00022691"/>
    </source>
</evidence>
<dbReference type="Proteomes" id="UP001055117">
    <property type="component" value="Unassembled WGS sequence"/>
</dbReference>
<dbReference type="Gene3D" id="3.40.50.150">
    <property type="entry name" value="Vaccinia Virus protein VP39"/>
    <property type="match status" value="1"/>
</dbReference>
<dbReference type="SMART" id="SM00138">
    <property type="entry name" value="MeTrc"/>
    <property type="match status" value="1"/>
</dbReference>
<gene>
    <name evidence="6" type="ORF">AFCDBAGC_2609</name>
</gene>
<feature type="region of interest" description="Disordered" evidence="4">
    <location>
        <begin position="287"/>
        <end position="313"/>
    </location>
</feature>
<keyword evidence="7" id="KW-1185">Reference proteome</keyword>
<dbReference type="InterPro" id="IPR050903">
    <property type="entry name" value="Bact_Chemotaxis_MeTrfase"/>
</dbReference>
<evidence type="ECO:0000256" key="2">
    <source>
        <dbReference type="ARBA" id="ARBA00022679"/>
    </source>
</evidence>
<protein>
    <recommendedName>
        <fullName evidence="5">CheR-type methyltransferase domain-containing protein</fullName>
    </recommendedName>
</protein>
<dbReference type="EMBL" id="BPQG01000036">
    <property type="protein sequence ID" value="GJD44742.1"/>
    <property type="molecule type" value="Genomic_DNA"/>
</dbReference>
<feature type="domain" description="CheR-type methyltransferase" evidence="5">
    <location>
        <begin position="22"/>
        <end position="292"/>
    </location>
</feature>
<accession>A0ABQ4QHP5</accession>
<dbReference type="SUPFAM" id="SSF53335">
    <property type="entry name" value="S-adenosyl-L-methionine-dependent methyltransferases"/>
    <property type="match status" value="1"/>
</dbReference>
<feature type="compositionally biased region" description="Pro residues" evidence="4">
    <location>
        <begin position="292"/>
        <end position="309"/>
    </location>
</feature>
<dbReference type="InterPro" id="IPR000780">
    <property type="entry name" value="CheR_MeTrfase"/>
</dbReference>
<dbReference type="SUPFAM" id="SSF48452">
    <property type="entry name" value="TPR-like"/>
    <property type="match status" value="1"/>
</dbReference>
<name>A0ABQ4QHP5_9HYPH</name>
<dbReference type="PANTHER" id="PTHR24422:SF19">
    <property type="entry name" value="CHEMOTAXIS PROTEIN METHYLTRANSFERASE"/>
    <property type="match status" value="1"/>
</dbReference>
<organism evidence="6 7">
    <name type="scientific">Methylobacterium cerastii</name>
    <dbReference type="NCBI Taxonomy" id="932741"/>
    <lineage>
        <taxon>Bacteria</taxon>
        <taxon>Pseudomonadati</taxon>
        <taxon>Pseudomonadota</taxon>
        <taxon>Alphaproteobacteria</taxon>
        <taxon>Hyphomicrobiales</taxon>
        <taxon>Methylobacteriaceae</taxon>
        <taxon>Methylobacterium</taxon>
    </lineage>
</organism>
<evidence type="ECO:0000256" key="4">
    <source>
        <dbReference type="SAM" id="MobiDB-lite"/>
    </source>
</evidence>
<dbReference type="PANTHER" id="PTHR24422">
    <property type="entry name" value="CHEMOTAXIS PROTEIN METHYLTRANSFERASE"/>
    <property type="match status" value="1"/>
</dbReference>
<dbReference type="Gene3D" id="1.25.40.10">
    <property type="entry name" value="Tetratricopeptide repeat domain"/>
    <property type="match status" value="1"/>
</dbReference>
<reference evidence="6 7" key="1">
    <citation type="journal article" date="2021" name="Front. Microbiol.">
        <title>Comprehensive Comparative Genomics and Phenotyping of Methylobacterium Species.</title>
        <authorList>
            <person name="Alessa O."/>
            <person name="Ogura Y."/>
            <person name="Fujitani Y."/>
            <person name="Takami H."/>
            <person name="Hayashi T."/>
            <person name="Sahin N."/>
            <person name="Tani A."/>
        </authorList>
    </citation>
    <scope>NUCLEOTIDE SEQUENCE [LARGE SCALE GENOMIC DNA]</scope>
    <source>
        <strain evidence="6 7">DSM 23679</strain>
    </source>
</reference>
<dbReference type="InterPro" id="IPR022642">
    <property type="entry name" value="CheR_C"/>
</dbReference>
<keyword evidence="1" id="KW-0489">Methyltransferase</keyword>
<keyword evidence="3" id="KW-0949">S-adenosyl-L-methionine</keyword>
<evidence type="ECO:0000259" key="5">
    <source>
        <dbReference type="PROSITE" id="PS50123"/>
    </source>
</evidence>
<dbReference type="RefSeq" id="WP_238272291.1">
    <property type="nucleotide sequence ID" value="NZ_BPQG01000036.1"/>
</dbReference>
<dbReference type="InterPro" id="IPR029063">
    <property type="entry name" value="SAM-dependent_MTases_sf"/>
</dbReference>
<keyword evidence="2" id="KW-0808">Transferase</keyword>
<evidence type="ECO:0000313" key="7">
    <source>
        <dbReference type="Proteomes" id="UP001055117"/>
    </source>
</evidence>
<dbReference type="PROSITE" id="PS50123">
    <property type="entry name" value="CHER"/>
    <property type="match status" value="1"/>
</dbReference>